<accession>A0ABS8Y8I5</accession>
<dbReference type="EMBL" id="JACEIK010036499">
    <property type="protein sequence ID" value="MCE5166911.1"/>
    <property type="molecule type" value="Genomic_DNA"/>
</dbReference>
<evidence type="ECO:0000313" key="1">
    <source>
        <dbReference type="EMBL" id="MCE5166911.1"/>
    </source>
</evidence>
<dbReference type="Proteomes" id="UP000823775">
    <property type="component" value="Unassembled WGS sequence"/>
</dbReference>
<evidence type="ECO:0000313" key="2">
    <source>
        <dbReference type="Proteomes" id="UP000823775"/>
    </source>
</evidence>
<reference evidence="1 2" key="1">
    <citation type="journal article" date="2021" name="BMC Genomics">
        <title>Datura genome reveals duplications of psychoactive alkaloid biosynthetic genes and high mutation rate following tissue culture.</title>
        <authorList>
            <person name="Rajewski A."/>
            <person name="Carter-House D."/>
            <person name="Stajich J."/>
            <person name="Litt A."/>
        </authorList>
    </citation>
    <scope>NUCLEOTIDE SEQUENCE [LARGE SCALE GENOMIC DNA]</scope>
    <source>
        <strain evidence="1">AR-01</strain>
    </source>
</reference>
<organism evidence="1 2">
    <name type="scientific">Datura stramonium</name>
    <name type="common">Jimsonweed</name>
    <name type="synonym">Common thornapple</name>
    <dbReference type="NCBI Taxonomy" id="4076"/>
    <lineage>
        <taxon>Eukaryota</taxon>
        <taxon>Viridiplantae</taxon>
        <taxon>Streptophyta</taxon>
        <taxon>Embryophyta</taxon>
        <taxon>Tracheophyta</taxon>
        <taxon>Spermatophyta</taxon>
        <taxon>Magnoliopsida</taxon>
        <taxon>eudicotyledons</taxon>
        <taxon>Gunneridae</taxon>
        <taxon>Pentapetalae</taxon>
        <taxon>asterids</taxon>
        <taxon>lamiids</taxon>
        <taxon>Solanales</taxon>
        <taxon>Solanaceae</taxon>
        <taxon>Solanoideae</taxon>
        <taxon>Datureae</taxon>
        <taxon>Datura</taxon>
    </lineage>
</organism>
<comment type="caution">
    <text evidence="1">The sequence shown here is derived from an EMBL/GenBank/DDBJ whole genome shotgun (WGS) entry which is preliminary data.</text>
</comment>
<proteinExistence type="predicted"/>
<protein>
    <submittedName>
        <fullName evidence="1">Uncharacterized protein</fullName>
    </submittedName>
</protein>
<gene>
    <name evidence="1" type="ORF">HAX54_029433</name>
</gene>
<sequence length="65" mass="7573">DDNASGLDSVGISKANLTRIFLMLERQQKAIMELCSKKEHNKSWNHRKRSYQIMATGWTMMAQWS</sequence>
<keyword evidence="2" id="KW-1185">Reference proteome</keyword>
<feature type="non-terminal residue" evidence="1">
    <location>
        <position position="1"/>
    </location>
</feature>
<name>A0ABS8Y8I5_DATST</name>